<dbReference type="EMBL" id="QGLF01000001">
    <property type="protein sequence ID" value="PWR23388.1"/>
    <property type="molecule type" value="Genomic_DNA"/>
</dbReference>
<comment type="caution">
    <text evidence="1">The sequence shown here is derived from an EMBL/GenBank/DDBJ whole genome shotgun (WGS) entry which is preliminary data.</text>
</comment>
<evidence type="ECO:0000313" key="2">
    <source>
        <dbReference type="Proteomes" id="UP000246077"/>
    </source>
</evidence>
<sequence length="70" mass="7852">MTQRYYTLAVREDGVWAPQYGAYSRADVHEEMLDYAERHALKDLRIIVTGDGQAAIDAAIARLNAKRGAK</sequence>
<accession>A0A317E8B1</accession>
<keyword evidence="2" id="KW-1185">Reference proteome</keyword>
<gene>
    <name evidence="1" type="ORF">DKG75_02120</name>
</gene>
<proteinExistence type="predicted"/>
<evidence type="ECO:0000313" key="1">
    <source>
        <dbReference type="EMBL" id="PWR23388.1"/>
    </source>
</evidence>
<reference evidence="2" key="1">
    <citation type="submission" date="2018-05" db="EMBL/GenBank/DDBJ databases">
        <title>Zavarzinia sp. HR-AS.</title>
        <authorList>
            <person name="Lee Y."/>
            <person name="Jeon C.O."/>
        </authorList>
    </citation>
    <scope>NUCLEOTIDE SEQUENCE [LARGE SCALE GENOMIC DNA]</scope>
    <source>
        <strain evidence="2">DSM 1231</strain>
    </source>
</reference>
<dbReference type="AlphaFoldDB" id="A0A317E8B1"/>
<dbReference type="OrthoDB" id="9881122at2"/>
<dbReference type="RefSeq" id="WP_109919421.1">
    <property type="nucleotide sequence ID" value="NZ_QGLF01000001.1"/>
</dbReference>
<organism evidence="1 2">
    <name type="scientific">Zavarzinia compransoris</name>
    <dbReference type="NCBI Taxonomy" id="1264899"/>
    <lineage>
        <taxon>Bacteria</taxon>
        <taxon>Pseudomonadati</taxon>
        <taxon>Pseudomonadota</taxon>
        <taxon>Alphaproteobacteria</taxon>
        <taxon>Rhodospirillales</taxon>
        <taxon>Zavarziniaceae</taxon>
        <taxon>Zavarzinia</taxon>
    </lineage>
</organism>
<protein>
    <submittedName>
        <fullName evidence="1">Uncharacterized protein</fullName>
    </submittedName>
</protein>
<dbReference type="Proteomes" id="UP000246077">
    <property type="component" value="Unassembled WGS sequence"/>
</dbReference>
<name>A0A317E8B1_9PROT</name>